<reference evidence="2 3" key="1">
    <citation type="submission" date="2016-05" db="EMBL/GenBank/DDBJ databases">
        <title>Comparative analysis of secretome profiles of manganese(II)-oxidizing ascomycete fungi.</title>
        <authorList>
            <consortium name="DOE Joint Genome Institute"/>
            <person name="Zeiner C.A."/>
            <person name="Purvine S.O."/>
            <person name="Zink E.M."/>
            <person name="Wu S."/>
            <person name="Pasa-Tolic L."/>
            <person name="Chaput D.L."/>
            <person name="Haridas S."/>
            <person name="Grigoriev I.V."/>
            <person name="Santelli C.M."/>
            <person name="Hansel C.M."/>
        </authorList>
    </citation>
    <scope>NUCLEOTIDE SEQUENCE [LARGE SCALE GENOMIC DNA]</scope>
    <source>
        <strain evidence="2 3">SRC1lrK2f</strain>
    </source>
</reference>
<dbReference type="RefSeq" id="XP_018382414.1">
    <property type="nucleotide sequence ID" value="XM_018528765.1"/>
</dbReference>
<dbReference type="Proteomes" id="UP000077248">
    <property type="component" value="Unassembled WGS sequence"/>
</dbReference>
<dbReference type="AlphaFoldDB" id="A0A177DB40"/>
<organism evidence="2 3">
    <name type="scientific">Alternaria alternata</name>
    <name type="common">Alternaria rot fungus</name>
    <name type="synonym">Torula alternata</name>
    <dbReference type="NCBI Taxonomy" id="5599"/>
    <lineage>
        <taxon>Eukaryota</taxon>
        <taxon>Fungi</taxon>
        <taxon>Dikarya</taxon>
        <taxon>Ascomycota</taxon>
        <taxon>Pezizomycotina</taxon>
        <taxon>Dothideomycetes</taxon>
        <taxon>Pleosporomycetidae</taxon>
        <taxon>Pleosporales</taxon>
        <taxon>Pleosporineae</taxon>
        <taxon>Pleosporaceae</taxon>
        <taxon>Alternaria</taxon>
        <taxon>Alternaria sect. Alternaria</taxon>
        <taxon>Alternaria alternata complex</taxon>
    </lineage>
</organism>
<proteinExistence type="predicted"/>
<evidence type="ECO:0000256" key="1">
    <source>
        <dbReference type="SAM" id="Phobius"/>
    </source>
</evidence>
<gene>
    <name evidence="2" type="ORF">CC77DRAFT_1064854</name>
</gene>
<feature type="transmembrane region" description="Helical" evidence="1">
    <location>
        <begin position="169"/>
        <end position="187"/>
    </location>
</feature>
<dbReference type="VEuPathDB" id="FungiDB:CC77DRAFT_1064854"/>
<dbReference type="EMBL" id="KV441488">
    <property type="protein sequence ID" value="OAG16993.1"/>
    <property type="molecule type" value="Genomic_DNA"/>
</dbReference>
<keyword evidence="3" id="KW-1185">Reference proteome</keyword>
<evidence type="ECO:0000313" key="2">
    <source>
        <dbReference type="EMBL" id="OAG16993.1"/>
    </source>
</evidence>
<dbReference type="GeneID" id="29114359"/>
<keyword evidence="1" id="KW-0812">Transmembrane</keyword>
<evidence type="ECO:0000313" key="3">
    <source>
        <dbReference type="Proteomes" id="UP000077248"/>
    </source>
</evidence>
<feature type="transmembrane region" description="Helical" evidence="1">
    <location>
        <begin position="102"/>
        <end position="121"/>
    </location>
</feature>
<accession>A0A177DB40</accession>
<name>A0A177DB40_ALTAL</name>
<protein>
    <submittedName>
        <fullName evidence="2">Uncharacterized protein</fullName>
    </submittedName>
</protein>
<dbReference type="KEGG" id="aalt:CC77DRAFT_1064854"/>
<feature type="transmembrane region" description="Helical" evidence="1">
    <location>
        <begin position="26"/>
        <end position="45"/>
    </location>
</feature>
<sequence>MDYYEHVFGMPTHSSWLQYLYVDTPYTAYINNWVTLTLVLDILVLHTYERIRRLAYFEDPVTGPLVDIESTVSLPKYSTIRNLFTFASPGHPLCPASKPRRIFMIFWIFICVMATAAMVTWKLHQWVSDFWKMLNLVVSIVSKAHSGSWRQYAKMPKAGMPGVQLPEQIQYHGCVIAVVLVLSYLYLA</sequence>
<keyword evidence="1" id="KW-1133">Transmembrane helix</keyword>
<keyword evidence="1" id="KW-0472">Membrane</keyword>